<name>A0AA37BPY8_9ACTN</name>
<evidence type="ECO:0000313" key="1">
    <source>
        <dbReference type="EMBL" id="GGK99400.1"/>
    </source>
</evidence>
<dbReference type="EMBL" id="BMQD01000048">
    <property type="protein sequence ID" value="GGK99400.1"/>
    <property type="molecule type" value="Genomic_DNA"/>
</dbReference>
<sequence>MSGIEIFLGVLLGLIVNEMCDISPWLAGKLVRLSARWRYSDPELAEARGAELTRVINDRPGKLFKLGTAIAFLTSSAADRAWGMLSSGRLLEILCGLLLRSAPESLCVRVFARLTVSAPIHHLPDGTLIAVIESRSDAFAFRVIAKRLSPRWKVVQGQENSDSVRRELKAHGVPYR</sequence>
<reference evidence="1" key="1">
    <citation type="journal article" date="2014" name="Int. J. Syst. Evol. Microbiol.">
        <title>Complete genome sequence of Corynebacterium casei LMG S-19264T (=DSM 44701T), isolated from a smear-ripened cheese.</title>
        <authorList>
            <consortium name="US DOE Joint Genome Institute (JGI-PGF)"/>
            <person name="Walter F."/>
            <person name="Albersmeier A."/>
            <person name="Kalinowski J."/>
            <person name="Ruckert C."/>
        </authorList>
    </citation>
    <scope>NUCLEOTIDE SEQUENCE</scope>
    <source>
        <strain evidence="1">JCM 3093</strain>
    </source>
</reference>
<protein>
    <submittedName>
        <fullName evidence="1">Uncharacterized protein</fullName>
    </submittedName>
</protein>
<proteinExistence type="predicted"/>
<comment type="caution">
    <text evidence="1">The sequence shown here is derived from an EMBL/GenBank/DDBJ whole genome shotgun (WGS) entry which is preliminary data.</text>
</comment>
<dbReference type="Proteomes" id="UP000627984">
    <property type="component" value="Unassembled WGS sequence"/>
</dbReference>
<gene>
    <name evidence="1" type="ORF">GCM10010126_68710</name>
</gene>
<reference evidence="1" key="2">
    <citation type="submission" date="2022-09" db="EMBL/GenBank/DDBJ databases">
        <authorList>
            <person name="Sun Q."/>
            <person name="Ohkuma M."/>
        </authorList>
    </citation>
    <scope>NUCLEOTIDE SEQUENCE</scope>
    <source>
        <strain evidence="1">JCM 3093</strain>
    </source>
</reference>
<accession>A0AA37BPY8</accession>
<organism evidence="1 2">
    <name type="scientific">Planomonospora parontospora</name>
    <dbReference type="NCBI Taxonomy" id="58119"/>
    <lineage>
        <taxon>Bacteria</taxon>
        <taxon>Bacillati</taxon>
        <taxon>Actinomycetota</taxon>
        <taxon>Actinomycetes</taxon>
        <taxon>Streptosporangiales</taxon>
        <taxon>Streptosporangiaceae</taxon>
        <taxon>Planomonospora</taxon>
    </lineage>
</organism>
<dbReference type="AlphaFoldDB" id="A0AA37BPY8"/>
<evidence type="ECO:0000313" key="2">
    <source>
        <dbReference type="Proteomes" id="UP000627984"/>
    </source>
</evidence>
<dbReference type="RefSeq" id="WP_191898535.1">
    <property type="nucleotide sequence ID" value="NZ_BMQD01000048.1"/>
</dbReference>